<dbReference type="EMBL" id="AZEQ01000030">
    <property type="protein sequence ID" value="KRL23638.1"/>
    <property type="molecule type" value="Genomic_DNA"/>
</dbReference>
<sequence>MSWITDLVDLYDRNEHLVGIPKEIVSDNGKERTVCLLPIGHIQVNVPIQIDLNADGTFNNATVLRHEEQKTIIPTTLSSGSRSGSSTKSPMPLDDQLKYVARDFHFYSKKSKDIDFYQNYVNQLKEYKDYLAGHGPTSAYQTVSAIYKYVTEHDLLKDLVNYGIFGNQTAYSIVEKWTGKGEKPLLYQESSESLDKIFVRFNVWIKNEKPHWENPTMYKAWKSYYESKLRIESEKGVDYISRKTNIVLTNKKIKGIKGILPGSNNAKLISTNNPYNYRGRFYDEDEVVTLGYENSQKAQLALKWLIDRQGFSIDTRKYLAWGTKGEDMSVIEPKKGIFAQPLESLFQQLDNEELPDTNEQLAAKIKNAFLKGENICHLNANGNVYIMELDAPVTGRIDIVYYQSLDVQSYIDKLTDWYSKTAIYESGKNGYMNQNFSLRSLAVFRNGKHAKNDLIKNTVSSLAQTILGTQKVSWGILNGLYNRAIRPMSFNDPHGKSITWSDTMLSAAQLFRTVYPEFGPVLDKQIKDQNYLFGRLLAIADIAENESKKEKQKGYLTNAQRYMTIFAQRPLTVWKTIYLKLMPYLIKMGKDENKNYIVNRIQREIGEISILLQGDVQKLNQPLNGSFLIGYVHQKADWYHKCDHEEKQINFNMFSMDNTDTERSYLFGRVLALADLAESEVMGNDNSRATNAQKYLSSFAQRPLTTWSIIFSNLQPYLTHNQYAFRFKRSLDRIFNLMPSDEESMKHRNDPLNGRFIIGYYQQRNAWFRKEKIEDTKVISLNQQTNSRDYLYGRLLAFADVLENNVLNSYEIKRQTNAMNYLKAFKQQPLTTWKIIRLRIAPYIKNSRYGSTIVCYINEIEKRLSDSNAPLNGEFLVGYSQQRYSWYYKKENN</sequence>
<reference evidence="1 2" key="1">
    <citation type="journal article" date="2015" name="Genome Announc.">
        <title>Expanding the biotechnology potential of lactobacilli through comparative genomics of 213 strains and associated genera.</title>
        <authorList>
            <person name="Sun Z."/>
            <person name="Harris H.M."/>
            <person name="McCann A."/>
            <person name="Guo C."/>
            <person name="Argimon S."/>
            <person name="Zhang W."/>
            <person name="Yang X."/>
            <person name="Jeffery I.B."/>
            <person name="Cooney J.C."/>
            <person name="Kagawa T.F."/>
            <person name="Liu W."/>
            <person name="Song Y."/>
            <person name="Salvetti E."/>
            <person name="Wrobel A."/>
            <person name="Rasinkangas P."/>
            <person name="Parkhill J."/>
            <person name="Rea M.C."/>
            <person name="O'Sullivan O."/>
            <person name="Ritari J."/>
            <person name="Douillard F.P."/>
            <person name="Paul Ross R."/>
            <person name="Yang R."/>
            <person name="Briner A.E."/>
            <person name="Felis G.E."/>
            <person name="de Vos W.M."/>
            <person name="Barrangou R."/>
            <person name="Klaenhammer T.R."/>
            <person name="Caufield P.W."/>
            <person name="Cui Y."/>
            <person name="Zhang H."/>
            <person name="O'Toole P.W."/>
        </authorList>
    </citation>
    <scope>NUCLEOTIDE SEQUENCE [LARGE SCALE GENOMIC DNA]</scope>
    <source>
        <strain evidence="1 2">DSM 13345</strain>
    </source>
</reference>
<dbReference type="Proteomes" id="UP000050901">
    <property type="component" value="Unassembled WGS sequence"/>
</dbReference>
<evidence type="ECO:0008006" key="3">
    <source>
        <dbReference type="Google" id="ProtNLM"/>
    </source>
</evidence>
<dbReference type="PATRIC" id="fig|1423771.3.peg.1391"/>
<dbReference type="NCBIfam" id="TIGR01863">
    <property type="entry name" value="cas_Csd1"/>
    <property type="match status" value="1"/>
</dbReference>
<accession>A0A0R1NUD7</accession>
<proteinExistence type="predicted"/>
<gene>
    <name evidence="1" type="ORF">FC47_GL001379</name>
</gene>
<evidence type="ECO:0000313" key="1">
    <source>
        <dbReference type="EMBL" id="KRL23638.1"/>
    </source>
</evidence>
<evidence type="ECO:0000313" key="2">
    <source>
        <dbReference type="Proteomes" id="UP000050901"/>
    </source>
</evidence>
<dbReference type="RefSeq" id="WP_056968739.1">
    <property type="nucleotide sequence ID" value="NZ_AZEQ01000030.1"/>
</dbReference>
<name>A0A0R1NUD7_LIMMU</name>
<organism evidence="1 2">
    <name type="scientific">Limosilactobacillus mucosae DSM 13345</name>
    <dbReference type="NCBI Taxonomy" id="1423771"/>
    <lineage>
        <taxon>Bacteria</taxon>
        <taxon>Bacillati</taxon>
        <taxon>Bacillota</taxon>
        <taxon>Bacilli</taxon>
        <taxon>Lactobacillales</taxon>
        <taxon>Lactobacillaceae</taxon>
        <taxon>Limosilactobacillus</taxon>
    </lineage>
</organism>
<protein>
    <recommendedName>
        <fullName evidence="3">CRISPR-associated protein, Csd1 family</fullName>
    </recommendedName>
</protein>
<dbReference type="AlphaFoldDB" id="A0A0R1NUD7"/>
<comment type="caution">
    <text evidence="1">The sequence shown here is derived from an EMBL/GenBank/DDBJ whole genome shotgun (WGS) entry which is preliminary data.</text>
</comment>
<dbReference type="InterPro" id="IPR010144">
    <property type="entry name" value="CRISPR-assoc_prot_Csd1-typ"/>
</dbReference>
<dbReference type="Pfam" id="PF09709">
    <property type="entry name" value="Cas_Csd1"/>
    <property type="match status" value="3"/>
</dbReference>